<proteinExistence type="inferred from homology"/>
<comment type="similarity">
    <text evidence="3">Belongs to the metallophosphoesterase superfamily. Purple acid phosphatase family.</text>
</comment>
<organism evidence="6 7">
    <name type="scientific">Blepharisma stoltei</name>
    <dbReference type="NCBI Taxonomy" id="1481888"/>
    <lineage>
        <taxon>Eukaryota</taxon>
        <taxon>Sar</taxon>
        <taxon>Alveolata</taxon>
        <taxon>Ciliophora</taxon>
        <taxon>Postciliodesmatophora</taxon>
        <taxon>Heterotrichea</taxon>
        <taxon>Heterotrichida</taxon>
        <taxon>Blepharismidae</taxon>
        <taxon>Blepharisma</taxon>
    </lineage>
</organism>
<dbReference type="InterPro" id="IPR025733">
    <property type="entry name" value="PAPs_C"/>
</dbReference>
<evidence type="ECO:0000256" key="3">
    <source>
        <dbReference type="RuleBase" id="RU361203"/>
    </source>
</evidence>
<dbReference type="InterPro" id="IPR029052">
    <property type="entry name" value="Metallo-depent_PP-like"/>
</dbReference>
<dbReference type="InterPro" id="IPR008963">
    <property type="entry name" value="Purple_acid_Pase-like_N"/>
</dbReference>
<dbReference type="Pfam" id="PF14008">
    <property type="entry name" value="Metallophos_C"/>
    <property type="match status" value="1"/>
</dbReference>
<dbReference type="InterPro" id="IPR004843">
    <property type="entry name" value="Calcineurin-like_PHP"/>
</dbReference>
<dbReference type="AlphaFoldDB" id="A0AAU9IR98"/>
<keyword evidence="2" id="KW-0325">Glycoprotein</keyword>
<dbReference type="EC" id="3.1.3.2" evidence="3"/>
<keyword evidence="3" id="KW-0378">Hydrolase</keyword>
<name>A0AAU9IR98_9CILI</name>
<reference evidence="6" key="1">
    <citation type="submission" date="2021-09" db="EMBL/GenBank/DDBJ databases">
        <authorList>
            <consortium name="AG Swart"/>
            <person name="Singh M."/>
            <person name="Singh A."/>
            <person name="Seah K."/>
            <person name="Emmerich C."/>
        </authorList>
    </citation>
    <scope>NUCLEOTIDE SEQUENCE</scope>
    <source>
        <strain evidence="6">ATCC30299</strain>
    </source>
</reference>
<evidence type="ECO:0000313" key="7">
    <source>
        <dbReference type="Proteomes" id="UP001162131"/>
    </source>
</evidence>
<sequence length="408" mass="45914">MILLLLLATQIFAYDIPEQVHVAVGAYPGLIQFTWSTRQSTPTSAVRIWLNPSYFKYYYGISNIFTSGNNSWVIHTANATLYPGATYMYQVGCILTNFSQIFKLTVPPSTGSSSTYLIYADLDIGLNGNLSWAEIENRWPQLNVDAVIHMGDIAYDLSSDNGAWGDTFMNSIQPVASSVPYMVCVGNHEDSDYYESYLARFAMPNNQFYYTWASGYVRFLAIDTETIVNQFPNMTDMIDYVEDVLNRPQADKEAYPWLIVYGHRPFYCSSLEKKGACGPEAQLLQSALENLFYTYNVDLYVNGHVHNYERTAPVYREKVMGSGGSGNIYIDPLATIYVTTGGIGADGDNVDVNTKIVPSWLVAQDENLSYSILTVFNATHLVWQQWETGKDRTSDEFWIIKGLSAFAE</sequence>
<evidence type="ECO:0000259" key="4">
    <source>
        <dbReference type="Pfam" id="PF00149"/>
    </source>
</evidence>
<evidence type="ECO:0000313" key="6">
    <source>
        <dbReference type="EMBL" id="CAG9310823.1"/>
    </source>
</evidence>
<keyword evidence="7" id="KW-1185">Reference proteome</keyword>
<dbReference type="SUPFAM" id="SSF49363">
    <property type="entry name" value="Purple acid phosphatase, N-terminal domain"/>
    <property type="match status" value="1"/>
</dbReference>
<comment type="catalytic activity">
    <reaction evidence="3">
        <text>a phosphate monoester + H2O = an alcohol + phosphate</text>
        <dbReference type="Rhea" id="RHEA:15017"/>
        <dbReference type="ChEBI" id="CHEBI:15377"/>
        <dbReference type="ChEBI" id="CHEBI:30879"/>
        <dbReference type="ChEBI" id="CHEBI:43474"/>
        <dbReference type="ChEBI" id="CHEBI:67140"/>
        <dbReference type="EC" id="3.1.3.2"/>
    </reaction>
</comment>
<dbReference type="GO" id="GO:0046872">
    <property type="term" value="F:metal ion binding"/>
    <property type="evidence" value="ECO:0007669"/>
    <property type="project" value="InterPro"/>
</dbReference>
<keyword evidence="1" id="KW-0732">Signal</keyword>
<evidence type="ECO:0000256" key="1">
    <source>
        <dbReference type="ARBA" id="ARBA00022729"/>
    </source>
</evidence>
<dbReference type="Pfam" id="PF00149">
    <property type="entry name" value="Metallophos"/>
    <property type="match status" value="1"/>
</dbReference>
<feature type="domain" description="Calcineurin-like phosphoesterase" evidence="4">
    <location>
        <begin position="131"/>
        <end position="308"/>
    </location>
</feature>
<dbReference type="GO" id="GO:0003993">
    <property type="term" value="F:acid phosphatase activity"/>
    <property type="evidence" value="ECO:0007669"/>
    <property type="project" value="UniProtKB-EC"/>
</dbReference>
<gene>
    <name evidence="6" type="ORF">BSTOLATCC_MIC2537</name>
</gene>
<evidence type="ECO:0000259" key="5">
    <source>
        <dbReference type="Pfam" id="PF14008"/>
    </source>
</evidence>
<protein>
    <recommendedName>
        <fullName evidence="3">Purple acid phosphatase</fullName>
        <ecNumber evidence="3">3.1.3.2</ecNumber>
    </recommendedName>
</protein>
<comment type="caution">
    <text evidence="6">The sequence shown here is derived from an EMBL/GenBank/DDBJ whole genome shotgun (WGS) entry which is preliminary data.</text>
</comment>
<dbReference type="PANTHER" id="PTHR45867">
    <property type="entry name" value="PURPLE ACID PHOSPHATASE"/>
    <property type="match status" value="1"/>
</dbReference>
<dbReference type="SUPFAM" id="SSF56300">
    <property type="entry name" value="Metallo-dependent phosphatases"/>
    <property type="match status" value="1"/>
</dbReference>
<dbReference type="Gene3D" id="2.60.40.380">
    <property type="entry name" value="Purple acid phosphatase-like, N-terminal"/>
    <property type="match status" value="1"/>
</dbReference>
<feature type="domain" description="Purple acid phosphatase C-terminal" evidence="5">
    <location>
        <begin position="334"/>
        <end position="393"/>
    </location>
</feature>
<dbReference type="Gene3D" id="3.60.21.10">
    <property type="match status" value="1"/>
</dbReference>
<dbReference type="CDD" id="cd00839">
    <property type="entry name" value="MPP_PAPs"/>
    <property type="match status" value="1"/>
</dbReference>
<dbReference type="InterPro" id="IPR041792">
    <property type="entry name" value="MPP_PAP"/>
</dbReference>
<dbReference type="EMBL" id="CAJZBQ010000003">
    <property type="protein sequence ID" value="CAG9310823.1"/>
    <property type="molecule type" value="Genomic_DNA"/>
</dbReference>
<accession>A0AAU9IR98</accession>
<evidence type="ECO:0000256" key="2">
    <source>
        <dbReference type="ARBA" id="ARBA00023180"/>
    </source>
</evidence>
<dbReference type="Proteomes" id="UP001162131">
    <property type="component" value="Unassembled WGS sequence"/>
</dbReference>